<reference evidence="1 2" key="1">
    <citation type="submission" date="2018-05" db="EMBL/GenBank/DDBJ databases">
        <title>Genomic Encyclopedia of Type Strains, Phase IV (KMG-IV): sequencing the most valuable type-strain genomes for metagenomic binning, comparative biology and taxonomic classification.</title>
        <authorList>
            <person name="Goeker M."/>
        </authorList>
    </citation>
    <scope>NUCLEOTIDE SEQUENCE [LARGE SCALE GENOMIC DNA]</scope>
    <source>
        <strain evidence="1 2">DSM 100333</strain>
    </source>
</reference>
<keyword evidence="2" id="KW-1185">Reference proteome</keyword>
<proteinExistence type="predicted"/>
<name>A0A2U0UFN5_9BACT</name>
<organism evidence="1 2">
    <name type="scientific">Hallella colorans</name>
    <dbReference type="NCBI Taxonomy" id="1703337"/>
    <lineage>
        <taxon>Bacteria</taxon>
        <taxon>Pseudomonadati</taxon>
        <taxon>Bacteroidota</taxon>
        <taxon>Bacteroidia</taxon>
        <taxon>Bacteroidales</taxon>
        <taxon>Prevotellaceae</taxon>
        <taxon>Hallella</taxon>
    </lineage>
</organism>
<dbReference type="EMBL" id="QENY01000006">
    <property type="protein sequence ID" value="PVX56439.1"/>
    <property type="molecule type" value="Genomic_DNA"/>
</dbReference>
<dbReference type="Proteomes" id="UP000245870">
    <property type="component" value="Unassembled WGS sequence"/>
</dbReference>
<sequence>MAGNELKRAGNGMEELHAGMLGHLAASLKWNVASSTHHWPCCPQKIQECCICQIINRVGKSVGQKGYELETSKFLYLSSFCSTSKITLFMLQR</sequence>
<accession>A0A2U0UFN5</accession>
<evidence type="ECO:0000313" key="1">
    <source>
        <dbReference type="EMBL" id="PVX56439.1"/>
    </source>
</evidence>
<evidence type="ECO:0000313" key="2">
    <source>
        <dbReference type="Proteomes" id="UP000245870"/>
    </source>
</evidence>
<gene>
    <name evidence="1" type="ORF">C7379_1069</name>
</gene>
<protein>
    <submittedName>
        <fullName evidence="1">Uncharacterized protein</fullName>
    </submittedName>
</protein>
<dbReference type="RefSeq" id="WP_229039243.1">
    <property type="nucleotide sequence ID" value="NZ_QENY01000006.1"/>
</dbReference>
<dbReference type="AlphaFoldDB" id="A0A2U0UFN5"/>
<comment type="caution">
    <text evidence="1">The sequence shown here is derived from an EMBL/GenBank/DDBJ whole genome shotgun (WGS) entry which is preliminary data.</text>
</comment>